<sequence length="967" mass="103030">MMTSAPDDPAETVSDRLLPQHLADLRASGLSDDQILRCRFRSLSDPADVAKWLRWSERKKATGLGPCLAFPFYDPAGTFLDYVRLKPDRPRALKKKPVKYESPAGVPNRAYVPPGTRGALTDPAVPLLVTEGEKKAAKADQEGFPCVGLVGVYGWQAKRAKDADRRAKGPRELIPDLAGIAWAGRTVIVAYDSDLARKPEVRTAEWHLAEALMAAGAIVRAVRLPDGPGGTKVGLDDFLVAHGRDALVALIAAAEPVTNPNMAPVIVIGTDEHRVNEEATTALSTEPDVYERGGLLVHVRETAAEPDSDEVVRRPVGAPVVRELARPLLRERLTRCATWKQWRGSGENAALEDAHPPDWCVQAVHARGAWPTLRRLDAVVTYPVLMPSGTVLTANGYHRGSGLLACLPPDLAIDVPDRPTTADVTAGVATLLDPLADFPFETPAHRAALIAGLLTPLAWFLFEGPAPLFLIDKNVRGAGAGLLADVVALVVTGLRFPVMSYTNDREELRKRITTLAMEGERLVLLDNLAGAVGNDILDAALTADRWKDRILGGNRVYDGPLHVVWFGTGNNVQLHADTSRRVCHIRMESDHERPEMRDGFRYVNLRAHVRTNRGKLLSAALTILRGWVLAGRPTHGLKPWGSYEGWSDVVREAIVFAGLPDPGETRIALQTAADRDAAAMADIVAGLARMDETGRGLTTADILTRLKETTPIPDWMVDMRAAVEELCGKLDGRALGYKFRHFARRNFGGRMVDKSDAPHGANRWVVRDARSQAETRNRPQPPAPASAPVPAGGHGGDGGHVSARSGNITDSTHRPEDATPAVGPGGHGGDGGHVSARLGNAVTTPGEHGGSPEMTNSGGHGGDGGHVSARSGHTEKIPDGSSERARVNGSGGHGGDGGHVPARSGHTEKIPDGSSERAQVNGSGGHGGDGGHVPARSGEPEAPAPRKRRYGSNPNRGTPLDPIGGGS</sequence>
<dbReference type="OrthoDB" id="123525at2"/>
<dbReference type="Pfam" id="PF12965">
    <property type="entry name" value="DUF3854"/>
    <property type="match status" value="1"/>
</dbReference>
<feature type="compositionally biased region" description="Gly residues" evidence="1">
    <location>
        <begin position="922"/>
        <end position="931"/>
    </location>
</feature>
<reference evidence="4" key="1">
    <citation type="submission" date="2017-06" db="EMBL/GenBank/DDBJ databases">
        <title>Genome analysis of Fimbriiglobus ruber SP5, the first member of the order Planctomycetales with confirmed chitinolytic capability.</title>
        <authorList>
            <person name="Ravin N.V."/>
            <person name="Rakitin A.L."/>
            <person name="Ivanova A.A."/>
            <person name="Beletsky A.V."/>
            <person name="Kulichevskaya I.S."/>
            <person name="Mardanov A.V."/>
            <person name="Dedysh S.N."/>
        </authorList>
    </citation>
    <scope>NUCLEOTIDE SEQUENCE [LARGE SCALE GENOMIC DNA]</scope>
    <source>
        <strain evidence="4">SP5</strain>
    </source>
</reference>
<accession>A0A225DQX7</accession>
<organism evidence="3 4">
    <name type="scientific">Fimbriiglobus ruber</name>
    <dbReference type="NCBI Taxonomy" id="1908690"/>
    <lineage>
        <taxon>Bacteria</taxon>
        <taxon>Pseudomonadati</taxon>
        <taxon>Planctomycetota</taxon>
        <taxon>Planctomycetia</taxon>
        <taxon>Gemmatales</taxon>
        <taxon>Gemmataceae</taxon>
        <taxon>Fimbriiglobus</taxon>
    </lineage>
</organism>
<feature type="compositionally biased region" description="Basic and acidic residues" evidence="1">
    <location>
        <begin position="905"/>
        <end position="915"/>
    </location>
</feature>
<dbReference type="EMBL" id="NIDE01000007">
    <property type="protein sequence ID" value="OWK41018.1"/>
    <property type="molecule type" value="Genomic_DNA"/>
</dbReference>
<proteinExistence type="predicted"/>
<evidence type="ECO:0000256" key="1">
    <source>
        <dbReference type="SAM" id="MobiDB-lite"/>
    </source>
</evidence>
<dbReference type="Proteomes" id="UP000214646">
    <property type="component" value="Unassembled WGS sequence"/>
</dbReference>
<dbReference type="CDD" id="cd01029">
    <property type="entry name" value="TOPRIM_primases"/>
    <property type="match status" value="1"/>
</dbReference>
<dbReference type="InterPro" id="IPR034154">
    <property type="entry name" value="TOPRIM_DnaG/twinkle"/>
</dbReference>
<protein>
    <submittedName>
        <fullName evidence="3">PE family protein</fullName>
    </submittedName>
</protein>
<feature type="compositionally biased region" description="Basic and acidic residues" evidence="1">
    <location>
        <begin position="872"/>
        <end position="886"/>
    </location>
</feature>
<dbReference type="InterPro" id="IPR024385">
    <property type="entry name" value="DUF3854"/>
</dbReference>
<evidence type="ECO:0000259" key="2">
    <source>
        <dbReference type="Pfam" id="PF12965"/>
    </source>
</evidence>
<gene>
    <name evidence="3" type="ORF">FRUB_04910</name>
</gene>
<evidence type="ECO:0000313" key="3">
    <source>
        <dbReference type="EMBL" id="OWK41018.1"/>
    </source>
</evidence>
<dbReference type="RefSeq" id="WP_088255980.1">
    <property type="nucleotide sequence ID" value="NZ_NIDE01000007.1"/>
</dbReference>
<evidence type="ECO:0000313" key="4">
    <source>
        <dbReference type="Proteomes" id="UP000214646"/>
    </source>
</evidence>
<dbReference type="AlphaFoldDB" id="A0A225DQX7"/>
<feature type="domain" description="DUF3854" evidence="2">
    <location>
        <begin position="121"/>
        <end position="245"/>
    </location>
</feature>
<keyword evidence="4" id="KW-1185">Reference proteome</keyword>
<feature type="compositionally biased region" description="Gly residues" evidence="1">
    <location>
        <begin position="823"/>
        <end position="832"/>
    </location>
</feature>
<feature type="region of interest" description="Disordered" evidence="1">
    <location>
        <begin position="770"/>
        <end position="967"/>
    </location>
</feature>
<comment type="caution">
    <text evidence="3">The sequence shown here is derived from an EMBL/GenBank/DDBJ whole genome shotgun (WGS) entry which is preliminary data.</text>
</comment>
<name>A0A225DQX7_9BACT</name>
<feature type="compositionally biased region" description="Gly residues" evidence="1">
    <location>
        <begin position="889"/>
        <end position="898"/>
    </location>
</feature>